<gene>
    <name evidence="2" type="ORF">CAP51_07690</name>
</gene>
<evidence type="ECO:0000313" key="3">
    <source>
        <dbReference type="Proteomes" id="UP000196536"/>
    </source>
</evidence>
<evidence type="ECO:0000259" key="1">
    <source>
        <dbReference type="Pfam" id="PF00144"/>
    </source>
</evidence>
<dbReference type="InterPro" id="IPR052907">
    <property type="entry name" value="Beta-lactamase/esterase"/>
</dbReference>
<dbReference type="RefSeq" id="WP_087620167.1">
    <property type="nucleotide sequence ID" value="NZ_NEXX01000002.1"/>
</dbReference>
<reference evidence="2 3" key="1">
    <citation type="submission" date="2017-05" db="EMBL/GenBank/DDBJ databases">
        <title>Acinetobacter populi ANC 5415 (= PBJ7), whole genome shotgun sequencing project.</title>
        <authorList>
            <person name="Nemec A."/>
            <person name="Radolfova-Krizova L."/>
        </authorList>
    </citation>
    <scope>NUCLEOTIDE SEQUENCE [LARGE SCALE GENOMIC DNA]</scope>
    <source>
        <strain evidence="2 3">PBJ7</strain>
    </source>
</reference>
<accession>A0A1Z9YZI6</accession>
<proteinExistence type="predicted"/>
<dbReference type="Pfam" id="PF00144">
    <property type="entry name" value="Beta-lactamase"/>
    <property type="match status" value="1"/>
</dbReference>
<dbReference type="OrthoDB" id="5705574at2"/>
<comment type="caution">
    <text evidence="2">The sequence shown here is derived from an EMBL/GenBank/DDBJ whole genome shotgun (WGS) entry which is preliminary data.</text>
</comment>
<dbReference type="InterPro" id="IPR001466">
    <property type="entry name" value="Beta-lactam-related"/>
</dbReference>
<protein>
    <submittedName>
        <fullName evidence="2">Serine hydrolase</fullName>
    </submittedName>
</protein>
<name>A0A1Z9YZI6_9GAMM</name>
<dbReference type="InterPro" id="IPR012338">
    <property type="entry name" value="Beta-lactam/transpept-like"/>
</dbReference>
<dbReference type="GO" id="GO:0016787">
    <property type="term" value="F:hydrolase activity"/>
    <property type="evidence" value="ECO:0007669"/>
    <property type="project" value="UniProtKB-KW"/>
</dbReference>
<organism evidence="2 3">
    <name type="scientific">Acinetobacter populi</name>
    <dbReference type="NCBI Taxonomy" id="1582270"/>
    <lineage>
        <taxon>Bacteria</taxon>
        <taxon>Pseudomonadati</taxon>
        <taxon>Pseudomonadota</taxon>
        <taxon>Gammaproteobacteria</taxon>
        <taxon>Moraxellales</taxon>
        <taxon>Moraxellaceae</taxon>
        <taxon>Acinetobacter</taxon>
    </lineage>
</organism>
<keyword evidence="2" id="KW-0378">Hydrolase</keyword>
<dbReference type="PANTHER" id="PTHR43319:SF3">
    <property type="entry name" value="BETA-LACTAMASE-RELATED DOMAIN-CONTAINING PROTEIN"/>
    <property type="match status" value="1"/>
</dbReference>
<feature type="domain" description="Beta-lactamase-related" evidence="1">
    <location>
        <begin position="44"/>
        <end position="395"/>
    </location>
</feature>
<dbReference type="AlphaFoldDB" id="A0A1Z9YZI6"/>
<sequence>MKIFSSNTLDIPKDLQPITDARREHPAEAGGMSEQQLQRIITAVEDLYRTGNHPQISFCLRRQGKILINRSIGYARGNFADASLQQDITTQQIAAKTTTPICLFSASKLITAMLVHILDEAGEINLLDPISYYIPEYAQRGKRYTTIFHLLSHRGGIPRLEGKVDPEILFDQEEILKRLYAAKPMSASGSKLAYHALTAGYILGEIIERVTQKNLKDYLQEKIASPMEMRCFNYGVAPEFRDEVALNYVTGFYSRFGTDQYLSHVLGADLKTAVQVTNDPRFMDSISPAANIYTSAEEICRFFEMLLNGGEYQGHRIMTSETVFRATLPTSGIKLDHSLLVPMRYALGPMLGNNPVGLYGPMTGQAFGHLGFSNNICWADPQRDISVALLSTGKSVVGTHLPALMKLLYQISTQCPKVERSKRRAIFGTDPKQTEII</sequence>
<keyword evidence="3" id="KW-1185">Reference proteome</keyword>
<dbReference type="EMBL" id="NEXX01000002">
    <property type="protein sequence ID" value="OUY07620.1"/>
    <property type="molecule type" value="Genomic_DNA"/>
</dbReference>
<dbReference type="Proteomes" id="UP000196536">
    <property type="component" value="Unassembled WGS sequence"/>
</dbReference>
<dbReference type="PANTHER" id="PTHR43319">
    <property type="entry name" value="BETA-LACTAMASE-RELATED"/>
    <property type="match status" value="1"/>
</dbReference>
<evidence type="ECO:0000313" key="2">
    <source>
        <dbReference type="EMBL" id="OUY07620.1"/>
    </source>
</evidence>
<dbReference type="Gene3D" id="3.40.710.10">
    <property type="entry name" value="DD-peptidase/beta-lactamase superfamily"/>
    <property type="match status" value="1"/>
</dbReference>
<dbReference type="SUPFAM" id="SSF56601">
    <property type="entry name" value="beta-lactamase/transpeptidase-like"/>
    <property type="match status" value="1"/>
</dbReference>